<dbReference type="SMART" id="SM01199">
    <property type="entry name" value="FDF"/>
    <property type="match status" value="1"/>
</dbReference>
<feature type="region of interest" description="Disordered" evidence="2">
    <location>
        <begin position="74"/>
        <end position="246"/>
    </location>
</feature>
<organism evidence="5 6">
    <name type="scientific">Wickerhamomyces anomalus (strain ATCC 58044 / CBS 1984 / NCYC 433 / NRRL Y-366-8)</name>
    <name type="common">Yeast</name>
    <name type="synonym">Hansenula anomala</name>
    <dbReference type="NCBI Taxonomy" id="683960"/>
    <lineage>
        <taxon>Eukaryota</taxon>
        <taxon>Fungi</taxon>
        <taxon>Dikarya</taxon>
        <taxon>Ascomycota</taxon>
        <taxon>Saccharomycotina</taxon>
        <taxon>Saccharomycetes</taxon>
        <taxon>Phaffomycetales</taxon>
        <taxon>Wickerhamomycetaceae</taxon>
        <taxon>Wickerhamomyces</taxon>
    </lineage>
</organism>
<dbReference type="GO" id="GO:0045947">
    <property type="term" value="P:negative regulation of translational initiation"/>
    <property type="evidence" value="ECO:0007669"/>
    <property type="project" value="EnsemblFungi"/>
</dbReference>
<accession>A0A1E3P9W5</accession>
<dbReference type="GO" id="GO:0034063">
    <property type="term" value="P:stress granule assembly"/>
    <property type="evidence" value="ECO:0007669"/>
    <property type="project" value="EnsemblFungi"/>
</dbReference>
<dbReference type="GO" id="GO:0003729">
    <property type="term" value="F:mRNA binding"/>
    <property type="evidence" value="ECO:0007669"/>
    <property type="project" value="EnsemblFungi"/>
</dbReference>
<dbReference type="Pfam" id="PF12701">
    <property type="entry name" value="LSM14"/>
    <property type="match status" value="1"/>
</dbReference>
<dbReference type="InterPro" id="IPR025761">
    <property type="entry name" value="FFD_box"/>
</dbReference>
<dbReference type="InterPro" id="IPR019050">
    <property type="entry name" value="FDF_dom"/>
</dbReference>
<dbReference type="STRING" id="683960.A0A1E3P9W5"/>
<dbReference type="GO" id="GO:0010494">
    <property type="term" value="C:cytoplasmic stress granule"/>
    <property type="evidence" value="ECO:0007669"/>
    <property type="project" value="EnsemblFungi"/>
</dbReference>
<dbReference type="GeneID" id="30201617"/>
<feature type="compositionally biased region" description="Basic residues" evidence="2">
    <location>
        <begin position="220"/>
        <end position="235"/>
    </location>
</feature>
<dbReference type="InterPro" id="IPR025609">
    <property type="entry name" value="Lsm14-like_N"/>
</dbReference>
<dbReference type="GO" id="GO:0033962">
    <property type="term" value="P:P-body assembly"/>
    <property type="evidence" value="ECO:0007669"/>
    <property type="project" value="EnsemblFungi"/>
</dbReference>
<feature type="domain" description="DFDF" evidence="3">
    <location>
        <begin position="145"/>
        <end position="181"/>
    </location>
</feature>
<evidence type="ECO:0000313" key="6">
    <source>
        <dbReference type="Proteomes" id="UP000094112"/>
    </source>
</evidence>
<feature type="short sequence motif" description="FFD box" evidence="1">
    <location>
        <begin position="188"/>
        <end position="204"/>
    </location>
</feature>
<dbReference type="PANTHER" id="PTHR13586">
    <property type="entry name" value="SCD6 PROTEIN-RELATED"/>
    <property type="match status" value="1"/>
</dbReference>
<dbReference type="Gene3D" id="2.30.30.100">
    <property type="match status" value="1"/>
</dbReference>
<dbReference type="GO" id="GO:0031370">
    <property type="term" value="F:eukaryotic initiation factor 4G binding"/>
    <property type="evidence" value="ECO:0007669"/>
    <property type="project" value="EnsemblFungi"/>
</dbReference>
<keyword evidence="6" id="KW-1185">Reference proteome</keyword>
<protein>
    <recommendedName>
        <fullName evidence="7">DFDF domain-containing protein</fullName>
    </recommendedName>
</protein>
<proteinExistence type="predicted"/>
<dbReference type="PROSITE" id="PS51513">
    <property type="entry name" value="FFD"/>
    <property type="match status" value="1"/>
</dbReference>
<dbReference type="EMBL" id="KV454208">
    <property type="protein sequence ID" value="ODQ62206.1"/>
    <property type="molecule type" value="Genomic_DNA"/>
</dbReference>
<feature type="domain" description="FFD box profile" evidence="4">
    <location>
        <begin position="188"/>
        <end position="204"/>
    </location>
</feature>
<dbReference type="OrthoDB" id="21539at2759"/>
<dbReference type="InterPro" id="IPR025762">
    <property type="entry name" value="DFDF"/>
</dbReference>
<evidence type="ECO:0000259" key="3">
    <source>
        <dbReference type="PROSITE" id="PS51512"/>
    </source>
</evidence>
<dbReference type="InterPro" id="IPR010920">
    <property type="entry name" value="LSM_dom_sf"/>
</dbReference>
<feature type="compositionally biased region" description="Basic and acidic residues" evidence="2">
    <location>
        <begin position="237"/>
        <end position="246"/>
    </location>
</feature>
<dbReference type="RefSeq" id="XP_019041413.1">
    <property type="nucleotide sequence ID" value="XM_019184371.1"/>
</dbReference>
<evidence type="ECO:0000256" key="2">
    <source>
        <dbReference type="SAM" id="MobiDB-lite"/>
    </source>
</evidence>
<dbReference type="CDD" id="cd01736">
    <property type="entry name" value="LSm14_N"/>
    <property type="match status" value="1"/>
</dbReference>
<feature type="compositionally biased region" description="Basic and acidic residues" evidence="2">
    <location>
        <begin position="165"/>
        <end position="177"/>
    </location>
</feature>
<reference evidence="5 6" key="1">
    <citation type="journal article" date="2016" name="Proc. Natl. Acad. Sci. U.S.A.">
        <title>Comparative genomics of biotechnologically important yeasts.</title>
        <authorList>
            <person name="Riley R."/>
            <person name="Haridas S."/>
            <person name="Wolfe K.H."/>
            <person name="Lopes M.R."/>
            <person name="Hittinger C.T."/>
            <person name="Goeker M."/>
            <person name="Salamov A.A."/>
            <person name="Wisecaver J.H."/>
            <person name="Long T.M."/>
            <person name="Calvey C.H."/>
            <person name="Aerts A.L."/>
            <person name="Barry K.W."/>
            <person name="Choi C."/>
            <person name="Clum A."/>
            <person name="Coughlan A.Y."/>
            <person name="Deshpande S."/>
            <person name="Douglass A.P."/>
            <person name="Hanson S.J."/>
            <person name="Klenk H.-P."/>
            <person name="LaButti K.M."/>
            <person name="Lapidus A."/>
            <person name="Lindquist E.A."/>
            <person name="Lipzen A.M."/>
            <person name="Meier-Kolthoff J.P."/>
            <person name="Ohm R.A."/>
            <person name="Otillar R.P."/>
            <person name="Pangilinan J.L."/>
            <person name="Peng Y."/>
            <person name="Rokas A."/>
            <person name="Rosa C.A."/>
            <person name="Scheuner C."/>
            <person name="Sibirny A.A."/>
            <person name="Slot J.C."/>
            <person name="Stielow J.B."/>
            <person name="Sun H."/>
            <person name="Kurtzman C.P."/>
            <person name="Blackwell M."/>
            <person name="Grigoriev I.V."/>
            <person name="Jeffries T.W."/>
        </authorList>
    </citation>
    <scope>NUCLEOTIDE SEQUENCE [LARGE SCALE GENOMIC DNA]</scope>
    <source>
        <strain evidence="6">ATCC 58044 / CBS 1984 / NCYC 433 / NRRL Y-366-8</strain>
    </source>
</reference>
<evidence type="ECO:0000313" key="5">
    <source>
        <dbReference type="EMBL" id="ODQ62206.1"/>
    </source>
</evidence>
<dbReference type="GO" id="GO:0000932">
    <property type="term" value="C:P-body"/>
    <property type="evidence" value="ECO:0007669"/>
    <property type="project" value="EnsemblFungi"/>
</dbReference>
<feature type="compositionally biased region" description="Low complexity" evidence="2">
    <location>
        <begin position="86"/>
        <end position="121"/>
    </location>
</feature>
<feature type="compositionally biased region" description="Low complexity" evidence="2">
    <location>
        <begin position="178"/>
        <end position="188"/>
    </location>
</feature>
<dbReference type="PROSITE" id="PS51512">
    <property type="entry name" value="DFDF"/>
    <property type="match status" value="1"/>
</dbReference>
<evidence type="ECO:0008006" key="7">
    <source>
        <dbReference type="Google" id="ProtNLM"/>
    </source>
</evidence>
<dbReference type="Proteomes" id="UP000094112">
    <property type="component" value="Unassembled WGS sequence"/>
</dbReference>
<feature type="compositionally biased region" description="Low complexity" evidence="2">
    <location>
        <begin position="131"/>
        <end position="142"/>
    </location>
</feature>
<evidence type="ECO:0000256" key="1">
    <source>
        <dbReference type="PROSITE-ProRule" id="PRU00846"/>
    </source>
</evidence>
<dbReference type="PANTHER" id="PTHR13586:SF0">
    <property type="entry name" value="TRAILER HITCH, ISOFORM H"/>
    <property type="match status" value="1"/>
</dbReference>
<sequence length="246" mass="27512">MSQYIGRTISLISSKGIRYVGILDDVNGEESTVTLKNVQPFGTEGRLNDPSKEIAPSNDVYPVVVFRGSDVHDLSVLDDPAPTPTPSTNNQQTQSQQVPTPTPSETATQQSPPSQPSSTVPQPQPQPTPQQRPQRQQQQQQRYDNFASTRELPKNDFDFEQNNAKFDDKVEELKNEQQPEQSEQPEQPAYDKKKSFFDTISNSNDRPERPNSNNGNNRGGFRRGRGRGGRGRGRGNYRGESKPAWA</sequence>
<dbReference type="SUPFAM" id="SSF50182">
    <property type="entry name" value="Sm-like ribonucleoproteins"/>
    <property type="match status" value="1"/>
</dbReference>
<dbReference type="AlphaFoldDB" id="A0A1E3P9W5"/>
<gene>
    <name evidence="5" type="ORF">WICANDRAFT_76383</name>
</gene>
<name>A0A1E3P9W5_WICAA</name>
<dbReference type="SMART" id="SM01271">
    <property type="entry name" value="LSM14"/>
    <property type="match status" value="1"/>
</dbReference>
<evidence type="ECO:0000259" key="4">
    <source>
        <dbReference type="PROSITE" id="PS51513"/>
    </source>
</evidence>